<dbReference type="InterPro" id="IPR001638">
    <property type="entry name" value="Solute-binding_3/MltF_N"/>
</dbReference>
<dbReference type="Gene3D" id="3.40.190.10">
    <property type="entry name" value="Periplasmic binding protein-like II"/>
    <property type="match status" value="2"/>
</dbReference>
<feature type="signal peptide" evidence="2">
    <location>
        <begin position="1"/>
        <end position="26"/>
    </location>
</feature>
<dbReference type="AlphaFoldDB" id="A0A4R2BEF1"/>
<evidence type="ECO:0000256" key="2">
    <source>
        <dbReference type="SAM" id="SignalP"/>
    </source>
</evidence>
<protein>
    <submittedName>
        <fullName evidence="4">ABC-type nitrate/sulfonate/bicarbonate transport system substrate-binding protein</fullName>
    </submittedName>
</protein>
<evidence type="ECO:0000259" key="3">
    <source>
        <dbReference type="SMART" id="SM00062"/>
    </source>
</evidence>
<organism evidence="4 5">
    <name type="scientific">Sinorhizobium americanum</name>
    <dbReference type="NCBI Taxonomy" id="194963"/>
    <lineage>
        <taxon>Bacteria</taxon>
        <taxon>Pseudomonadati</taxon>
        <taxon>Pseudomonadota</taxon>
        <taxon>Alphaproteobacteria</taxon>
        <taxon>Hyphomicrobiales</taxon>
        <taxon>Rhizobiaceae</taxon>
        <taxon>Sinorhizobium/Ensifer group</taxon>
        <taxon>Sinorhizobium</taxon>
    </lineage>
</organism>
<dbReference type="Pfam" id="PF09084">
    <property type="entry name" value="NMT1"/>
    <property type="match status" value="1"/>
</dbReference>
<dbReference type="SMART" id="SM00062">
    <property type="entry name" value="PBPb"/>
    <property type="match status" value="1"/>
</dbReference>
<keyword evidence="2" id="KW-0732">Signal</keyword>
<gene>
    <name evidence="4" type="ORF">EV184_119101</name>
</gene>
<proteinExistence type="inferred from homology"/>
<dbReference type="PANTHER" id="PTHR30024:SF42">
    <property type="entry name" value="ALIPHATIC SULFONATES-BINDING PROTEIN-RELATED"/>
    <property type="match status" value="1"/>
</dbReference>
<name>A0A4R2BEF1_9HYPH</name>
<feature type="domain" description="Solute-binding protein family 3/N-terminal" evidence="3">
    <location>
        <begin position="34"/>
        <end position="248"/>
    </location>
</feature>
<comment type="similarity">
    <text evidence="1">Belongs to the bacterial solute-binding protein SsuA/TauA family.</text>
</comment>
<reference evidence="4 5" key="1">
    <citation type="submission" date="2019-03" db="EMBL/GenBank/DDBJ databases">
        <title>Genomic Encyclopedia of Type Strains, Phase IV (KMG-V): Genome sequencing to study the core and pangenomes of soil and plant-associated prokaryotes.</title>
        <authorList>
            <person name="Whitman W."/>
        </authorList>
    </citation>
    <scope>NUCLEOTIDE SEQUENCE [LARGE SCALE GENOMIC DNA]</scope>
    <source>
        <strain evidence="4 5">23C40</strain>
    </source>
</reference>
<dbReference type="RefSeq" id="WP_132079145.1">
    <property type="nucleotide sequence ID" value="NZ_SLVU01000019.1"/>
</dbReference>
<accession>A0A4R2BEF1</accession>
<evidence type="ECO:0000313" key="5">
    <source>
        <dbReference type="Proteomes" id="UP000295043"/>
    </source>
</evidence>
<dbReference type="SUPFAM" id="SSF53850">
    <property type="entry name" value="Periplasmic binding protein-like II"/>
    <property type="match status" value="1"/>
</dbReference>
<feature type="chain" id="PRO_5020710511" evidence="2">
    <location>
        <begin position="27"/>
        <end position="360"/>
    </location>
</feature>
<evidence type="ECO:0000256" key="1">
    <source>
        <dbReference type="ARBA" id="ARBA00010742"/>
    </source>
</evidence>
<dbReference type="PANTHER" id="PTHR30024">
    <property type="entry name" value="ALIPHATIC SULFONATES-BINDING PROTEIN-RELATED"/>
    <property type="match status" value="1"/>
</dbReference>
<dbReference type="InterPro" id="IPR015168">
    <property type="entry name" value="SsuA/THI5"/>
</dbReference>
<evidence type="ECO:0000313" key="4">
    <source>
        <dbReference type="EMBL" id="TCN25331.1"/>
    </source>
</evidence>
<dbReference type="Proteomes" id="UP000295043">
    <property type="component" value="Unassembled WGS sequence"/>
</dbReference>
<dbReference type="EMBL" id="SLVU01000019">
    <property type="protein sequence ID" value="TCN25331.1"/>
    <property type="molecule type" value="Genomic_DNA"/>
</dbReference>
<comment type="caution">
    <text evidence="4">The sequence shown here is derived from an EMBL/GenBank/DDBJ whole genome shotgun (WGS) entry which is preliminary data.</text>
</comment>
<sequence>MKPANTLKAISAAVAFVSLLAHGAHAQSPAEPLKVIFAGAVNNVPMMVAAENGYWRELGLDVSVQVLDSGSQIARALVSGAADIGAGAATSTVILSRAAGNSLTLVAPYHNNPMVVNGVQRVAVIARNEAGVTDKNPGDIVGKTVGVTAGSTGESYLRSYLSSIGKTLEDIKMVSLSPPDMSVALRQGTVDVAVPWEPYVSEIIRTQGNDVSVVSRGGPFGASVVGIMVTDDYLQKHRDIIEKYVLGAWKGVKFTREHPAEAAELAQRYIQGVDPQDAASAIEFMKSEFDPRISVCTEAAILQEQKAQIAAGNMKVAEPFPYDQIVQKAFIDDLLQKHPDLTSGLAPLPQSVEQCGGGTN</sequence>